<gene>
    <name evidence="2" type="ORF">V5O48_016278</name>
</gene>
<evidence type="ECO:0000313" key="2">
    <source>
        <dbReference type="EMBL" id="KAL0565742.1"/>
    </source>
</evidence>
<proteinExistence type="predicted"/>
<reference evidence="2 3" key="1">
    <citation type="submission" date="2024-02" db="EMBL/GenBank/DDBJ databases">
        <title>A draft genome for the cacao thread blight pathogen Marasmius crinis-equi.</title>
        <authorList>
            <person name="Cohen S.P."/>
            <person name="Baruah I.K."/>
            <person name="Amoako-Attah I."/>
            <person name="Bukari Y."/>
            <person name="Meinhardt L.W."/>
            <person name="Bailey B.A."/>
        </authorList>
    </citation>
    <scope>NUCLEOTIDE SEQUENCE [LARGE SCALE GENOMIC DNA]</scope>
    <source>
        <strain evidence="2 3">GH-76</strain>
    </source>
</reference>
<protein>
    <submittedName>
        <fullName evidence="2">Uncharacterized protein</fullName>
    </submittedName>
</protein>
<accession>A0ABR3ES47</accession>
<organism evidence="2 3">
    <name type="scientific">Marasmius crinis-equi</name>
    <dbReference type="NCBI Taxonomy" id="585013"/>
    <lineage>
        <taxon>Eukaryota</taxon>
        <taxon>Fungi</taxon>
        <taxon>Dikarya</taxon>
        <taxon>Basidiomycota</taxon>
        <taxon>Agaricomycotina</taxon>
        <taxon>Agaricomycetes</taxon>
        <taxon>Agaricomycetidae</taxon>
        <taxon>Agaricales</taxon>
        <taxon>Marasmiineae</taxon>
        <taxon>Marasmiaceae</taxon>
        <taxon>Marasmius</taxon>
    </lineage>
</organism>
<sequence length="147" mass="15835">MRTDPRICIAQTPGIVGGFAPPTPDHIYTVTRPKDHHELNITSAVRPSGTPSLQDAVPKSLKHDDHAALLDELHGILKSIPTESPPGSQDIYGMDTGIAWGSDDLQWQNGGPAGCQQGTSQVQPSDEDKKKFARAVEIVNHLVNEAK</sequence>
<name>A0ABR3ES47_9AGAR</name>
<evidence type="ECO:0000256" key="1">
    <source>
        <dbReference type="SAM" id="MobiDB-lite"/>
    </source>
</evidence>
<evidence type="ECO:0000313" key="3">
    <source>
        <dbReference type="Proteomes" id="UP001465976"/>
    </source>
</evidence>
<dbReference type="EMBL" id="JBAHYK010002138">
    <property type="protein sequence ID" value="KAL0565742.1"/>
    <property type="molecule type" value="Genomic_DNA"/>
</dbReference>
<keyword evidence="3" id="KW-1185">Reference proteome</keyword>
<comment type="caution">
    <text evidence="2">The sequence shown here is derived from an EMBL/GenBank/DDBJ whole genome shotgun (WGS) entry which is preliminary data.</text>
</comment>
<dbReference type="Proteomes" id="UP001465976">
    <property type="component" value="Unassembled WGS sequence"/>
</dbReference>
<feature type="region of interest" description="Disordered" evidence="1">
    <location>
        <begin position="106"/>
        <end position="129"/>
    </location>
</feature>